<dbReference type="AlphaFoldDB" id="V4RH87"/>
<evidence type="ECO:0000313" key="1">
    <source>
        <dbReference type="EMBL" id="ESR22645.1"/>
    </source>
</evidence>
<comment type="caution">
    <text evidence="1">The sequence shown here is derived from an EMBL/GenBank/DDBJ whole genome shotgun (WGS) entry which is preliminary data.</text>
</comment>
<keyword evidence="2" id="KW-1185">Reference proteome</keyword>
<name>V4RH87_9HYPH</name>
<dbReference type="STRING" id="631454.N177_3781"/>
<evidence type="ECO:0000313" key="2">
    <source>
        <dbReference type="Proteomes" id="UP000017819"/>
    </source>
</evidence>
<sequence length="114" mass="12558">MATMKSEEAREKGRIARERLDDVLAKDGREISHAELAGAVRCIVAYRDGLIAARRAGRCTREELDRVNALLSLAHGAEYPLIGFHRHRIEQARDEIARMLADGAASGPTPPRGE</sequence>
<dbReference type="Proteomes" id="UP000017819">
    <property type="component" value="Unassembled WGS sequence"/>
</dbReference>
<gene>
    <name evidence="1" type="ORF">N177_3781</name>
</gene>
<reference evidence="1 2" key="1">
    <citation type="journal article" date="2014" name="Genome Announc.">
        <title>Draft Genome Sequence of Lutibaculum baratangense Strain AMV1T, Isolated from a Mud Volcano in Andamans, India.</title>
        <authorList>
            <person name="Singh A."/>
            <person name="Sreenivas A."/>
            <person name="Sathyanarayana Reddy G."/>
            <person name="Pinnaka A.K."/>
            <person name="Shivaji S."/>
        </authorList>
    </citation>
    <scope>NUCLEOTIDE SEQUENCE [LARGE SCALE GENOMIC DNA]</scope>
    <source>
        <strain evidence="1 2">AMV1</strain>
    </source>
</reference>
<protein>
    <submittedName>
        <fullName evidence="1">Uncharacterized protein</fullName>
    </submittedName>
</protein>
<organism evidence="1 2">
    <name type="scientific">Lutibaculum baratangense AMV1</name>
    <dbReference type="NCBI Taxonomy" id="631454"/>
    <lineage>
        <taxon>Bacteria</taxon>
        <taxon>Pseudomonadati</taxon>
        <taxon>Pseudomonadota</taxon>
        <taxon>Alphaproteobacteria</taxon>
        <taxon>Hyphomicrobiales</taxon>
        <taxon>Tepidamorphaceae</taxon>
        <taxon>Lutibaculum</taxon>
    </lineage>
</organism>
<proteinExistence type="predicted"/>
<accession>V4RH87</accession>
<dbReference type="EMBL" id="AWXZ01000040">
    <property type="protein sequence ID" value="ESR22645.1"/>
    <property type="molecule type" value="Genomic_DNA"/>
</dbReference>